<reference evidence="4 5" key="1">
    <citation type="submission" date="2018-01" db="EMBL/GenBank/DDBJ databases">
        <title>Genome sequence of Iodobacter sp. strain PCH194 isolated from Indian Trans-Himalaya.</title>
        <authorList>
            <person name="Kumar V."/>
            <person name="Thakur V."/>
            <person name="Kumar S."/>
            <person name="Singh D."/>
        </authorList>
    </citation>
    <scope>NUCLEOTIDE SEQUENCE [LARGE SCALE GENOMIC DNA]</scope>
    <source>
        <strain evidence="4 5">PCH194</strain>
    </source>
</reference>
<dbReference type="Gene3D" id="3.20.20.450">
    <property type="entry name" value="EAL domain"/>
    <property type="match status" value="1"/>
</dbReference>
<dbReference type="Gene3D" id="3.40.50.2300">
    <property type="match status" value="1"/>
</dbReference>
<dbReference type="GO" id="GO:0071111">
    <property type="term" value="F:cyclic-guanylate-specific phosphodiesterase activity"/>
    <property type="evidence" value="ECO:0007669"/>
    <property type="project" value="InterPro"/>
</dbReference>
<evidence type="ECO:0000313" key="4">
    <source>
        <dbReference type="EMBL" id="QBC42333.1"/>
    </source>
</evidence>
<evidence type="ECO:0000313" key="5">
    <source>
        <dbReference type="Proteomes" id="UP000515917"/>
    </source>
</evidence>
<dbReference type="AlphaFoldDB" id="A0A7G3G5J8"/>
<evidence type="ECO:0000256" key="1">
    <source>
        <dbReference type="PROSITE-ProRule" id="PRU00169"/>
    </source>
</evidence>
<keyword evidence="5" id="KW-1185">Reference proteome</keyword>
<accession>A0A7G3G5J8</accession>
<protein>
    <submittedName>
        <fullName evidence="4">Diguanylate phosphodiesterase</fullName>
    </submittedName>
</protein>
<dbReference type="InterPro" id="IPR035919">
    <property type="entry name" value="EAL_sf"/>
</dbReference>
<dbReference type="InterPro" id="IPR001633">
    <property type="entry name" value="EAL_dom"/>
</dbReference>
<dbReference type="SUPFAM" id="SSF52172">
    <property type="entry name" value="CheY-like"/>
    <property type="match status" value="1"/>
</dbReference>
<organism evidence="4 5">
    <name type="scientific">Iodobacter fluviatilis</name>
    <dbReference type="NCBI Taxonomy" id="537"/>
    <lineage>
        <taxon>Bacteria</taxon>
        <taxon>Pseudomonadati</taxon>
        <taxon>Pseudomonadota</taxon>
        <taxon>Betaproteobacteria</taxon>
        <taxon>Neisseriales</taxon>
        <taxon>Chitinibacteraceae</taxon>
        <taxon>Iodobacter</taxon>
    </lineage>
</organism>
<dbReference type="KEGG" id="ifl:C1H71_01315"/>
<dbReference type="SMART" id="SM00052">
    <property type="entry name" value="EAL"/>
    <property type="match status" value="1"/>
</dbReference>
<dbReference type="SMART" id="SM00448">
    <property type="entry name" value="REC"/>
    <property type="match status" value="1"/>
</dbReference>
<feature type="domain" description="EAL" evidence="3">
    <location>
        <begin position="145"/>
        <end position="398"/>
    </location>
</feature>
<evidence type="ECO:0000259" key="3">
    <source>
        <dbReference type="PROSITE" id="PS50883"/>
    </source>
</evidence>
<dbReference type="GO" id="GO:0000160">
    <property type="term" value="P:phosphorelay signal transduction system"/>
    <property type="evidence" value="ECO:0007669"/>
    <property type="project" value="InterPro"/>
</dbReference>
<sequence length="400" mass="44599">MPHLEKWRNRIALVVDDSPSHCLAAVEYLTDIGFAHVYVAQDGKEALDILQTIEHVDFILTDLRMPGMDGIEFLGCLAKASKQYFISVMSEVPRDVLDTVQGIADASSLELLAVMQKPLTPESICTLLKKSNPNLQTSNTIWPLFNFSTDEVSLALDAHELHFYFQPKVTIVNKKLIGFEALARWLHPIHGVLPPIAFIHHVEHGELALRFFYDLVGASCDMLKKLHTVAGGIHCSINLPVPLLDRPELVDKMQSIVEAKGIESRFIIVEVTETTLMSNLATSLGALARLRIKGFGVAMDDYGSGYSSMKQLSRCPFTEIKIDKEFVHDTVHRPKKLAILTSAISMSQRLNLKVVAEGVETEEDWNQLSALGCDIAQGYFISRPIPEEKVLAWIALWQSP</sequence>
<dbReference type="RefSeq" id="WP_130104956.1">
    <property type="nucleotide sequence ID" value="NZ_CP025781.1"/>
</dbReference>
<dbReference type="Pfam" id="PF00072">
    <property type="entry name" value="Response_reg"/>
    <property type="match status" value="1"/>
</dbReference>
<feature type="modified residue" description="4-aspartylphosphate" evidence="1">
    <location>
        <position position="62"/>
    </location>
</feature>
<dbReference type="EMBL" id="CP025781">
    <property type="protein sequence ID" value="QBC42333.1"/>
    <property type="molecule type" value="Genomic_DNA"/>
</dbReference>
<dbReference type="SUPFAM" id="SSF141868">
    <property type="entry name" value="EAL domain-like"/>
    <property type="match status" value="1"/>
</dbReference>
<keyword evidence="1" id="KW-0597">Phosphoprotein</keyword>
<name>A0A7G3G5J8_9NEIS</name>
<dbReference type="InterPro" id="IPR050706">
    <property type="entry name" value="Cyclic-di-GMP_PDE-like"/>
</dbReference>
<proteinExistence type="predicted"/>
<dbReference type="Proteomes" id="UP000515917">
    <property type="component" value="Chromosome"/>
</dbReference>
<dbReference type="PROSITE" id="PS50110">
    <property type="entry name" value="RESPONSE_REGULATORY"/>
    <property type="match status" value="1"/>
</dbReference>
<dbReference type="PANTHER" id="PTHR33121">
    <property type="entry name" value="CYCLIC DI-GMP PHOSPHODIESTERASE PDEF"/>
    <property type="match status" value="1"/>
</dbReference>
<gene>
    <name evidence="4" type="ORF">C1H71_01315</name>
</gene>
<dbReference type="Pfam" id="PF00563">
    <property type="entry name" value="EAL"/>
    <property type="match status" value="1"/>
</dbReference>
<dbReference type="PROSITE" id="PS50883">
    <property type="entry name" value="EAL"/>
    <property type="match status" value="1"/>
</dbReference>
<dbReference type="InterPro" id="IPR011006">
    <property type="entry name" value="CheY-like_superfamily"/>
</dbReference>
<feature type="domain" description="Response regulatory" evidence="2">
    <location>
        <begin position="11"/>
        <end position="132"/>
    </location>
</feature>
<dbReference type="CDD" id="cd01948">
    <property type="entry name" value="EAL"/>
    <property type="match status" value="1"/>
</dbReference>
<dbReference type="InterPro" id="IPR001789">
    <property type="entry name" value="Sig_transdc_resp-reg_receiver"/>
</dbReference>
<evidence type="ECO:0000259" key="2">
    <source>
        <dbReference type="PROSITE" id="PS50110"/>
    </source>
</evidence>
<dbReference type="PANTHER" id="PTHR33121:SF70">
    <property type="entry name" value="SIGNALING PROTEIN YKOW"/>
    <property type="match status" value="1"/>
</dbReference>